<keyword evidence="13" id="KW-1185">Reference proteome</keyword>
<evidence type="ECO:0000256" key="2">
    <source>
        <dbReference type="ARBA" id="ARBA00013274"/>
    </source>
</evidence>
<dbReference type="Gene3D" id="3.40.1090.10">
    <property type="entry name" value="Cytosolic phospholipase A2 catalytic domain"/>
    <property type="match status" value="1"/>
</dbReference>
<evidence type="ECO:0000256" key="10">
    <source>
        <dbReference type="SAM" id="Phobius"/>
    </source>
</evidence>
<dbReference type="CDD" id="cd07203">
    <property type="entry name" value="cPLA2_Fungal_PLB"/>
    <property type="match status" value="1"/>
</dbReference>
<dbReference type="InterPro" id="IPR016035">
    <property type="entry name" value="Acyl_Trfase/lysoPLipase"/>
</dbReference>
<evidence type="ECO:0000256" key="4">
    <source>
        <dbReference type="ARBA" id="ARBA00022801"/>
    </source>
</evidence>
<sequence length="660" mass="70772">MRFEAPVGHLLRVSAVLSAASASVIIPRDASLERDLALDLAVPLDILRRATPQAPNGYTPARVDCPSTRPTLRDASALSQQETTWLESRRSNTVGPMRDLLSRLNITGLDTNAYIDNNANNATALPNIGVACSGGGYRALMNGAGALAAFDSRTPNSTSVGHLGGLLQSTTYLSGLSGGGWLVGSLFTNNFTSVQSIIDTNPDISGSLWQFENSIFVGPATGRIQLLSSAQYYDDLYDTVSAKAEAGFNTSITDYWGRGLSYQLVNASEGGPGHTFSSIADDELFSSANAPMPILVADGRAPGEILISDNTTVYEFNPWELGSFDPTVYGFAPLRYVGSNFSQGLLPDNETCVRGFDNVGYVMGTSSTLFNQFLLQINNTGAPDVLKSVLEDVLRNIGQDNNDIADWYPNPFYQYHPETNLNAQTKRLTLVDGGEDLQNIPLHPLIQPLRAVDVIFAIDSSADTLEPGAGWPNGTALVATYQRSLNAAQQNGTAFPTIPDQNTFVNLGLNNRPTFFGCDTANLTGPAPIVVYIPNAPYIYNSNVSTFTPSYNLSERNAIISNGYHVATMGNASRDAMWPTCVGCAILSRSLDRTSTPVPEVCRQCFQTYCWNGTMNSTQPVPYQPEPIMAALALNGAVGQMVPHVLALAVSVIVGMVLVS</sequence>
<evidence type="ECO:0000256" key="6">
    <source>
        <dbReference type="ARBA" id="ARBA00023098"/>
    </source>
</evidence>
<evidence type="ECO:0000256" key="1">
    <source>
        <dbReference type="ARBA" id="ARBA00008780"/>
    </source>
</evidence>
<evidence type="ECO:0000259" key="11">
    <source>
        <dbReference type="PROSITE" id="PS51210"/>
    </source>
</evidence>
<keyword evidence="6 8" id="KW-0443">Lipid metabolism</keyword>
<evidence type="ECO:0000256" key="5">
    <source>
        <dbReference type="ARBA" id="ARBA00022963"/>
    </source>
</evidence>
<accession>A0ABQ9NY19</accession>
<evidence type="ECO:0000256" key="7">
    <source>
        <dbReference type="ARBA" id="ARBA00023180"/>
    </source>
</evidence>
<dbReference type="Pfam" id="PF01735">
    <property type="entry name" value="PLA2_B"/>
    <property type="match status" value="1"/>
</dbReference>
<evidence type="ECO:0000256" key="9">
    <source>
        <dbReference type="RuleBase" id="RU362103"/>
    </source>
</evidence>
<dbReference type="PANTHER" id="PTHR10728">
    <property type="entry name" value="CYTOSOLIC PHOSPHOLIPASE A2"/>
    <property type="match status" value="1"/>
</dbReference>
<keyword evidence="3" id="KW-0732">Signal</keyword>
<keyword evidence="10" id="KW-1133">Transmembrane helix</keyword>
<keyword evidence="7" id="KW-0325">Glycoprotein</keyword>
<dbReference type="Proteomes" id="UP001172684">
    <property type="component" value="Unassembled WGS sequence"/>
</dbReference>
<gene>
    <name evidence="12" type="primary">PLB1</name>
    <name evidence="12" type="ORF">H2201_002477</name>
</gene>
<dbReference type="EC" id="3.1.1.5" evidence="2 9"/>
<evidence type="ECO:0000313" key="13">
    <source>
        <dbReference type="Proteomes" id="UP001172684"/>
    </source>
</evidence>
<evidence type="ECO:0000313" key="12">
    <source>
        <dbReference type="EMBL" id="KAJ9667276.1"/>
    </source>
</evidence>
<keyword evidence="10" id="KW-0812">Transmembrane</keyword>
<dbReference type="SMART" id="SM00022">
    <property type="entry name" value="PLAc"/>
    <property type="match status" value="1"/>
</dbReference>
<name>A0ABQ9NY19_9PEZI</name>
<keyword evidence="4 8" id="KW-0378">Hydrolase</keyword>
<dbReference type="PROSITE" id="PS51210">
    <property type="entry name" value="PLA2C"/>
    <property type="match status" value="1"/>
</dbReference>
<dbReference type="GO" id="GO:0004622">
    <property type="term" value="F:phosphatidylcholine lysophospholipase activity"/>
    <property type="evidence" value="ECO:0007669"/>
    <property type="project" value="UniProtKB-EC"/>
</dbReference>
<comment type="caution">
    <text evidence="12">The sequence shown here is derived from an EMBL/GenBank/DDBJ whole genome shotgun (WGS) entry which is preliminary data.</text>
</comment>
<dbReference type="InterPro" id="IPR002642">
    <property type="entry name" value="LysoPLipase_cat_dom"/>
</dbReference>
<keyword evidence="10" id="KW-0472">Membrane</keyword>
<dbReference type="EMBL" id="JAPDRL010000013">
    <property type="protein sequence ID" value="KAJ9667276.1"/>
    <property type="molecule type" value="Genomic_DNA"/>
</dbReference>
<protein>
    <recommendedName>
        <fullName evidence="2 9">Lysophospholipase</fullName>
        <ecNumber evidence="2 9">3.1.1.5</ecNumber>
    </recommendedName>
</protein>
<dbReference type="PANTHER" id="PTHR10728:SF33">
    <property type="entry name" value="LYSOPHOSPHOLIPASE 1-RELATED"/>
    <property type="match status" value="1"/>
</dbReference>
<evidence type="ECO:0000256" key="3">
    <source>
        <dbReference type="ARBA" id="ARBA00022729"/>
    </source>
</evidence>
<comment type="catalytic activity">
    <reaction evidence="9">
        <text>a 1-acyl-sn-glycero-3-phosphocholine + H2O = sn-glycerol 3-phosphocholine + a fatty acid + H(+)</text>
        <dbReference type="Rhea" id="RHEA:15177"/>
        <dbReference type="ChEBI" id="CHEBI:15377"/>
        <dbReference type="ChEBI" id="CHEBI:15378"/>
        <dbReference type="ChEBI" id="CHEBI:16870"/>
        <dbReference type="ChEBI" id="CHEBI:28868"/>
        <dbReference type="ChEBI" id="CHEBI:58168"/>
        <dbReference type="EC" id="3.1.1.5"/>
    </reaction>
</comment>
<feature type="transmembrane region" description="Helical" evidence="10">
    <location>
        <begin position="641"/>
        <end position="659"/>
    </location>
</feature>
<feature type="domain" description="PLA2c" evidence="11">
    <location>
        <begin position="64"/>
        <end position="616"/>
    </location>
</feature>
<keyword evidence="5 8" id="KW-0442">Lipid degradation</keyword>
<proteinExistence type="inferred from homology"/>
<evidence type="ECO:0000256" key="8">
    <source>
        <dbReference type="PROSITE-ProRule" id="PRU00555"/>
    </source>
</evidence>
<comment type="similarity">
    <text evidence="1 9">Belongs to the lysophospholipase family.</text>
</comment>
<organism evidence="12 13">
    <name type="scientific">Coniosporium apollinis</name>
    <dbReference type="NCBI Taxonomy" id="61459"/>
    <lineage>
        <taxon>Eukaryota</taxon>
        <taxon>Fungi</taxon>
        <taxon>Dikarya</taxon>
        <taxon>Ascomycota</taxon>
        <taxon>Pezizomycotina</taxon>
        <taxon>Dothideomycetes</taxon>
        <taxon>Dothideomycetes incertae sedis</taxon>
        <taxon>Coniosporium</taxon>
    </lineage>
</organism>
<dbReference type="SUPFAM" id="SSF52151">
    <property type="entry name" value="FabD/lysophospholipase-like"/>
    <property type="match status" value="1"/>
</dbReference>
<reference evidence="12" key="1">
    <citation type="submission" date="2022-10" db="EMBL/GenBank/DDBJ databases">
        <title>Culturing micro-colonial fungi from biological soil crusts in the Mojave desert and describing Neophaeococcomyces mojavensis, and introducing the new genera and species Taxawa tesnikishii.</title>
        <authorList>
            <person name="Kurbessoian T."/>
            <person name="Stajich J.E."/>
        </authorList>
    </citation>
    <scope>NUCLEOTIDE SEQUENCE</scope>
    <source>
        <strain evidence="12">TK_1</strain>
    </source>
</reference>